<dbReference type="GO" id="GO:0016020">
    <property type="term" value="C:membrane"/>
    <property type="evidence" value="ECO:0007669"/>
    <property type="project" value="UniProtKB-SubCell"/>
</dbReference>
<dbReference type="PANTHER" id="PTHR23511:SF37">
    <property type="entry name" value="MAJOR FACILITATOR SUPERFAMILY (MFS) PROFILE DOMAIN-CONTAINING PROTEIN-RELATED"/>
    <property type="match status" value="1"/>
</dbReference>
<keyword evidence="6 7" id="KW-0472">Membrane</keyword>
<evidence type="ECO:0000256" key="4">
    <source>
        <dbReference type="ARBA" id="ARBA00022692"/>
    </source>
</evidence>
<evidence type="ECO:0000256" key="7">
    <source>
        <dbReference type="SAM" id="Phobius"/>
    </source>
</evidence>
<dbReference type="EMBL" id="GAKP01010823">
    <property type="protein sequence ID" value="JAC48129.1"/>
    <property type="molecule type" value="Transcribed_RNA"/>
</dbReference>
<feature type="transmembrane region" description="Helical" evidence="7">
    <location>
        <begin position="155"/>
        <end position="172"/>
    </location>
</feature>
<evidence type="ECO:0000256" key="2">
    <source>
        <dbReference type="ARBA" id="ARBA00008335"/>
    </source>
</evidence>
<dbReference type="Pfam" id="PF00083">
    <property type="entry name" value="Sugar_tr"/>
    <property type="match status" value="1"/>
</dbReference>
<comment type="subcellular location">
    <subcellularLocation>
        <location evidence="1">Membrane</location>
        <topology evidence="1">Multi-pass membrane protein</topology>
    </subcellularLocation>
</comment>
<name>A0A034W0A7_BACDO</name>
<feature type="transmembrane region" description="Helical" evidence="7">
    <location>
        <begin position="227"/>
        <end position="246"/>
    </location>
</feature>
<feature type="transmembrane region" description="Helical" evidence="7">
    <location>
        <begin position="130"/>
        <end position="149"/>
    </location>
</feature>
<keyword evidence="3" id="KW-0813">Transport</keyword>
<feature type="transmembrane region" description="Helical" evidence="7">
    <location>
        <begin position="58"/>
        <end position="85"/>
    </location>
</feature>
<feature type="domain" description="Major facilitator superfamily (MFS) profile" evidence="8">
    <location>
        <begin position="50"/>
        <end position="541"/>
    </location>
</feature>
<dbReference type="KEGG" id="bdr:105224952"/>
<dbReference type="PROSITE" id="PS50850">
    <property type="entry name" value="MFS"/>
    <property type="match status" value="1"/>
</dbReference>
<accession>A0A034W0A7</accession>
<reference evidence="11" key="2">
    <citation type="submission" date="2022-04" db="UniProtKB">
        <authorList>
            <consortium name="RefSeq"/>
        </authorList>
    </citation>
    <scope>IDENTIFICATION</scope>
    <source>
        <strain evidence="11">Punador</strain>
    </source>
</reference>
<proteinExistence type="inferred from homology"/>
<protein>
    <submittedName>
        <fullName evidence="9 11">Synaptic vesicle glycoprotein 2A</fullName>
    </submittedName>
</protein>
<feature type="transmembrane region" description="Helical" evidence="7">
    <location>
        <begin position="430"/>
        <end position="450"/>
    </location>
</feature>
<feature type="transmembrane region" description="Helical" evidence="7">
    <location>
        <begin position="97"/>
        <end position="118"/>
    </location>
</feature>
<dbReference type="GeneID" id="105224952"/>
<dbReference type="InterPro" id="IPR020846">
    <property type="entry name" value="MFS_dom"/>
</dbReference>
<dbReference type="PANTHER" id="PTHR23511">
    <property type="entry name" value="SYNAPTIC VESICLE GLYCOPROTEIN 2"/>
    <property type="match status" value="1"/>
</dbReference>
<keyword evidence="5 7" id="KW-1133">Transmembrane helix</keyword>
<dbReference type="InterPro" id="IPR036259">
    <property type="entry name" value="MFS_trans_sf"/>
</dbReference>
<evidence type="ECO:0000259" key="8">
    <source>
        <dbReference type="PROSITE" id="PS50850"/>
    </source>
</evidence>
<feature type="transmembrane region" description="Helical" evidence="7">
    <location>
        <begin position="184"/>
        <end position="207"/>
    </location>
</feature>
<feature type="transmembrane region" description="Helical" evidence="7">
    <location>
        <begin position="330"/>
        <end position="352"/>
    </location>
</feature>
<dbReference type="OrthoDB" id="10262656at2759"/>
<feature type="transmembrane region" description="Helical" evidence="7">
    <location>
        <begin position="402"/>
        <end position="423"/>
    </location>
</feature>
<keyword evidence="4 7" id="KW-0812">Transmembrane</keyword>
<evidence type="ECO:0000313" key="9">
    <source>
        <dbReference type="EMBL" id="JAC48129.1"/>
    </source>
</evidence>
<evidence type="ECO:0000256" key="3">
    <source>
        <dbReference type="ARBA" id="ARBA00022448"/>
    </source>
</evidence>
<dbReference type="RefSeq" id="XP_011201530.1">
    <property type="nucleotide sequence ID" value="XM_011203228.3"/>
</dbReference>
<dbReference type="InterPro" id="IPR005828">
    <property type="entry name" value="MFS_sugar_transport-like"/>
</dbReference>
<evidence type="ECO:0000256" key="1">
    <source>
        <dbReference type="ARBA" id="ARBA00004141"/>
    </source>
</evidence>
<dbReference type="Proteomes" id="UP001652620">
    <property type="component" value="Chromosome 4"/>
</dbReference>
<gene>
    <name evidence="9" type="primary">SV2A</name>
    <name evidence="11" type="synonym">LOC105224952</name>
</gene>
<evidence type="ECO:0000256" key="6">
    <source>
        <dbReference type="ARBA" id="ARBA00023136"/>
    </source>
</evidence>
<dbReference type="GO" id="GO:0022857">
    <property type="term" value="F:transmembrane transporter activity"/>
    <property type="evidence" value="ECO:0007669"/>
    <property type="project" value="InterPro"/>
</dbReference>
<feature type="transmembrane region" description="Helical" evidence="7">
    <location>
        <begin position="517"/>
        <end position="536"/>
    </location>
</feature>
<dbReference type="Gene3D" id="1.20.1250.20">
    <property type="entry name" value="MFS general substrate transporter like domains"/>
    <property type="match status" value="1"/>
</dbReference>
<dbReference type="RefSeq" id="XP_011201530.2">
    <property type="nucleotide sequence ID" value="XM_011203228.4"/>
</dbReference>
<reference evidence="9" key="1">
    <citation type="journal article" date="2014" name="BMC Genomics">
        <title>Characterizing the developmental transcriptome of the oriental fruit fly, Bactrocera dorsalis (Diptera: Tephritidae) through comparative genomic analysis with Drosophila melanogaster utilizing modENCODE datasets.</title>
        <authorList>
            <person name="Geib S.M."/>
            <person name="Calla B."/>
            <person name="Hall B."/>
            <person name="Hou S."/>
            <person name="Manoukis N.C."/>
        </authorList>
    </citation>
    <scope>NUCLEOTIDE SEQUENCE</scope>
    <source>
        <strain evidence="9">Punador</strain>
    </source>
</reference>
<evidence type="ECO:0000313" key="10">
    <source>
        <dbReference type="Proteomes" id="UP001652620"/>
    </source>
</evidence>
<comment type="similarity">
    <text evidence="2">Belongs to the major facilitator superfamily.</text>
</comment>
<dbReference type="AlphaFoldDB" id="A0A034W0A7"/>
<feature type="transmembrane region" description="Helical" evidence="7">
    <location>
        <begin position="456"/>
        <end position="477"/>
    </location>
</feature>
<evidence type="ECO:0000256" key="5">
    <source>
        <dbReference type="ARBA" id="ARBA00022989"/>
    </source>
</evidence>
<keyword evidence="10" id="KW-1185">Reference proteome</keyword>
<feature type="transmembrane region" description="Helical" evidence="7">
    <location>
        <begin position="489"/>
        <end position="511"/>
    </location>
</feature>
<evidence type="ECO:0000313" key="11">
    <source>
        <dbReference type="RefSeq" id="XP_011201530.1"/>
    </source>
</evidence>
<sequence>MEMRSKLGSFELKDCSAESAAERLLSIIHTEPVKVNRKHGAISFSEALSLTGFGKFNYFLIFISGMVLANVLLETAAMGFILPIAQCDLNLSNQDKGVLSAISFAGIITSSHLWGFLADTKGRRRVIRPTLLAGFIVTLFSSFSHTFWVMVLLRFINGFFVSGGSATIYAYLGEFHTDKTRSRAMMGSSFIFAIGAMILPMIAFLVINQDWVLPLPFLGIDYKPWRFFLIVCGIPGMLCGLSMFALPESPKFLLAHGREAKAIEVLQKMQRWNGGTQDLKLKHILPEEETPGSMMQLNNQSAAKENFATAFLKSMWNQTVPLFHKQYIRITLIVCNMQFWLYVVTNGMYMWFPHIINSMVEFMNGHPGEHKQICQIVYDKHESLYKSDGTMECVAKLENTTYFYSLIMEILYASSFAFIGLVINRVGKITILFISTIFFTSCGLAAVFVVDPSIAAYLYVLFFLVGVAINVLGAATVELYPTQMRAMAICVSLMFGRLGSVVGANIVGAILAKNCELTFYTACTALYVCAFLALLIPRRTLAPPAKPVLDEA</sequence>
<dbReference type="SUPFAM" id="SSF103473">
    <property type="entry name" value="MFS general substrate transporter"/>
    <property type="match status" value="1"/>
</dbReference>
<organism evidence="9">
    <name type="scientific">Bactrocera dorsalis</name>
    <name type="common">Oriental fruit fly</name>
    <name type="synonym">Dacus dorsalis</name>
    <dbReference type="NCBI Taxonomy" id="27457"/>
    <lineage>
        <taxon>Eukaryota</taxon>
        <taxon>Metazoa</taxon>
        <taxon>Ecdysozoa</taxon>
        <taxon>Arthropoda</taxon>
        <taxon>Hexapoda</taxon>
        <taxon>Insecta</taxon>
        <taxon>Pterygota</taxon>
        <taxon>Neoptera</taxon>
        <taxon>Endopterygota</taxon>
        <taxon>Diptera</taxon>
        <taxon>Brachycera</taxon>
        <taxon>Muscomorpha</taxon>
        <taxon>Tephritoidea</taxon>
        <taxon>Tephritidae</taxon>
        <taxon>Bactrocera</taxon>
        <taxon>Bactrocera</taxon>
    </lineage>
</organism>